<keyword evidence="2" id="KW-1185">Reference proteome</keyword>
<evidence type="ECO:0000313" key="1">
    <source>
        <dbReference type="EMBL" id="BAV94435.1"/>
    </source>
</evidence>
<organism evidence="1 2">
    <name type="scientific">Ichthyobacterium seriolicida</name>
    <dbReference type="NCBI Taxonomy" id="242600"/>
    <lineage>
        <taxon>Bacteria</taxon>
        <taxon>Pseudomonadati</taxon>
        <taxon>Bacteroidota</taxon>
        <taxon>Flavobacteriia</taxon>
        <taxon>Flavobacteriales</taxon>
        <taxon>Ichthyobacteriaceae</taxon>
        <taxon>Ichthyobacterium</taxon>
    </lineage>
</organism>
<protein>
    <submittedName>
        <fullName evidence="1">Transposase</fullName>
    </submittedName>
</protein>
<accession>A0A1J1E943</accession>
<evidence type="ECO:0000313" key="2">
    <source>
        <dbReference type="Proteomes" id="UP000243197"/>
    </source>
</evidence>
<gene>
    <name evidence="1" type="ORF">JBKA6_0422</name>
</gene>
<dbReference type="Proteomes" id="UP000243197">
    <property type="component" value="Chromosome"/>
</dbReference>
<proteinExistence type="predicted"/>
<name>A0A1J1E943_9FLAO</name>
<reference evidence="1 2" key="1">
    <citation type="submission" date="2014-03" db="EMBL/GenBank/DDBJ databases">
        <title>complete genome sequence of Flavobacteriaceae bacterium JBKA-6.</title>
        <authorList>
            <person name="Takano T."/>
            <person name="Nakamura Y."/>
            <person name="Takuma S."/>
            <person name="Yasuike M."/>
            <person name="Matsuyama T."/>
            <person name="Sakai T."/>
            <person name="Fujiwara A."/>
            <person name="Kimoto K."/>
            <person name="Fukuda Y."/>
            <person name="Kondo H."/>
            <person name="Hirono I."/>
            <person name="Nakayasu C."/>
        </authorList>
    </citation>
    <scope>NUCLEOTIDE SEQUENCE [LARGE SCALE GENOMIC DNA]</scope>
    <source>
        <strain evidence="1 2">JBKA-6</strain>
    </source>
</reference>
<dbReference type="AlphaFoldDB" id="A0A1J1E943"/>
<dbReference type="KEGG" id="ise:JBKA6_0422"/>
<dbReference type="EMBL" id="AP014564">
    <property type="protein sequence ID" value="BAV94435.1"/>
    <property type="molecule type" value="Genomic_DNA"/>
</dbReference>
<sequence length="92" mass="10700">MTDVSRYTINKIFDKLRLLIAQKCEEESLFNQGEIELDESYFRAKRARGKRVRGSGGKVPVFGMLKREGKVYTNCKKLLIISNNAYHREQSK</sequence>